<evidence type="ECO:0000313" key="1">
    <source>
        <dbReference type="EMBL" id="GAG26371.1"/>
    </source>
</evidence>
<feature type="non-terminal residue" evidence="1">
    <location>
        <position position="1"/>
    </location>
</feature>
<comment type="caution">
    <text evidence="1">The sequence shown here is derived from an EMBL/GenBank/DDBJ whole genome shotgun (WGS) entry which is preliminary data.</text>
</comment>
<dbReference type="EMBL" id="BARS01032184">
    <property type="protein sequence ID" value="GAG26371.1"/>
    <property type="molecule type" value="Genomic_DNA"/>
</dbReference>
<protein>
    <submittedName>
        <fullName evidence="1">Uncharacterized protein</fullName>
    </submittedName>
</protein>
<proteinExistence type="predicted"/>
<name>X0XN28_9ZZZZ</name>
<organism evidence="1">
    <name type="scientific">marine sediment metagenome</name>
    <dbReference type="NCBI Taxonomy" id="412755"/>
    <lineage>
        <taxon>unclassified sequences</taxon>
        <taxon>metagenomes</taxon>
        <taxon>ecological metagenomes</taxon>
    </lineage>
</organism>
<dbReference type="AlphaFoldDB" id="X0XN28"/>
<accession>X0XN28</accession>
<sequence>TQPMVQITNYVIQADADTDASTDAPVTIFPELQAAATAADVVTVKTGTSKSTYKKNFVYHRDGFTIGSRGTVKPGAGKGLVTTPYGWILSTKKAVLDQTNWDSVVLGSSTLFNIKMLKPEYSVVLLSA</sequence>
<reference evidence="1" key="1">
    <citation type="journal article" date="2014" name="Front. Microbiol.">
        <title>High frequency of phylogenetically diverse reductive dehalogenase-homologous genes in deep subseafloor sedimentary metagenomes.</title>
        <authorList>
            <person name="Kawai M."/>
            <person name="Futagami T."/>
            <person name="Toyoda A."/>
            <person name="Takaki Y."/>
            <person name="Nishi S."/>
            <person name="Hori S."/>
            <person name="Arai W."/>
            <person name="Tsubouchi T."/>
            <person name="Morono Y."/>
            <person name="Uchiyama I."/>
            <person name="Ito T."/>
            <person name="Fujiyama A."/>
            <person name="Inagaki F."/>
            <person name="Takami H."/>
        </authorList>
    </citation>
    <scope>NUCLEOTIDE SEQUENCE</scope>
    <source>
        <strain evidence="1">Expedition CK06-06</strain>
    </source>
</reference>
<gene>
    <name evidence="1" type="ORF">S01H1_49981</name>
</gene>